<dbReference type="GO" id="GO:0006935">
    <property type="term" value="P:chemotaxis"/>
    <property type="evidence" value="ECO:0007669"/>
    <property type="project" value="InterPro"/>
</dbReference>
<evidence type="ECO:0000313" key="15">
    <source>
        <dbReference type="Proteomes" id="UP000252355"/>
    </source>
</evidence>
<dbReference type="InterPro" id="IPR036097">
    <property type="entry name" value="HisK_dim/P_sf"/>
</dbReference>
<dbReference type="SUPFAM" id="SSF50341">
    <property type="entry name" value="CheW-like"/>
    <property type="match status" value="1"/>
</dbReference>
<dbReference type="SMART" id="SM00073">
    <property type="entry name" value="HPT"/>
    <property type="match status" value="1"/>
</dbReference>
<dbReference type="SMART" id="SM00260">
    <property type="entry name" value="CheW"/>
    <property type="match status" value="1"/>
</dbReference>
<comment type="catalytic activity">
    <reaction evidence="1">
        <text>ATP + protein L-histidine = ADP + protein N-phospho-L-histidine.</text>
        <dbReference type="EC" id="2.7.13.3"/>
    </reaction>
</comment>
<evidence type="ECO:0000256" key="9">
    <source>
        <dbReference type="ARBA" id="ARBA00035100"/>
    </source>
</evidence>
<dbReference type="SUPFAM" id="SSF55874">
    <property type="entry name" value="ATPase domain of HSP90 chaperone/DNA topoisomerase II/histidine kinase"/>
    <property type="match status" value="1"/>
</dbReference>
<dbReference type="Gene3D" id="1.10.287.560">
    <property type="entry name" value="Histidine kinase CheA-like, homodimeric domain"/>
    <property type="match status" value="1"/>
</dbReference>
<dbReference type="PROSITE" id="PS50851">
    <property type="entry name" value="CHEW"/>
    <property type="match status" value="1"/>
</dbReference>
<protein>
    <recommendedName>
        <fullName evidence="2">histidine kinase</fullName>
        <ecNumber evidence="2">2.7.13.3</ecNumber>
    </recommendedName>
</protein>
<keyword evidence="5" id="KW-0547">Nucleotide-binding</keyword>
<gene>
    <name evidence="14" type="ORF">OZSIB_0444</name>
</gene>
<evidence type="ECO:0000259" key="12">
    <source>
        <dbReference type="PROSITE" id="PS50851"/>
    </source>
</evidence>
<dbReference type="InterPro" id="IPR051315">
    <property type="entry name" value="Bact_Chemotaxis_CheA"/>
</dbReference>
<proteinExistence type="predicted"/>
<feature type="compositionally biased region" description="Low complexity" evidence="11">
    <location>
        <begin position="153"/>
        <end position="173"/>
    </location>
</feature>
<dbReference type="AlphaFoldDB" id="A0A367ZNY8"/>
<evidence type="ECO:0000259" key="13">
    <source>
        <dbReference type="PROSITE" id="PS50894"/>
    </source>
</evidence>
<dbReference type="Pfam" id="PF01584">
    <property type="entry name" value="CheW"/>
    <property type="match status" value="1"/>
</dbReference>
<evidence type="ECO:0000256" key="5">
    <source>
        <dbReference type="ARBA" id="ARBA00022741"/>
    </source>
</evidence>
<dbReference type="PROSITE" id="PS50894">
    <property type="entry name" value="HPT"/>
    <property type="match status" value="1"/>
</dbReference>
<evidence type="ECO:0000256" key="11">
    <source>
        <dbReference type="SAM" id="MobiDB-lite"/>
    </source>
</evidence>
<dbReference type="CDD" id="cd00088">
    <property type="entry name" value="HPT"/>
    <property type="match status" value="1"/>
</dbReference>
<evidence type="ECO:0000256" key="3">
    <source>
        <dbReference type="ARBA" id="ARBA00022553"/>
    </source>
</evidence>
<dbReference type="Gene3D" id="1.20.120.160">
    <property type="entry name" value="HPT domain"/>
    <property type="match status" value="1"/>
</dbReference>
<evidence type="ECO:0000256" key="4">
    <source>
        <dbReference type="ARBA" id="ARBA00022679"/>
    </source>
</evidence>
<keyword evidence="4" id="KW-0808">Transferase</keyword>
<dbReference type="InterPro" id="IPR036641">
    <property type="entry name" value="HPT_dom_sf"/>
</dbReference>
<dbReference type="SMART" id="SM01231">
    <property type="entry name" value="H-kinase_dim"/>
    <property type="match status" value="1"/>
</dbReference>
<dbReference type="GO" id="GO:0005524">
    <property type="term" value="F:ATP binding"/>
    <property type="evidence" value="ECO:0007669"/>
    <property type="project" value="UniProtKB-KW"/>
</dbReference>
<feature type="compositionally biased region" description="Low complexity" evidence="11">
    <location>
        <begin position="330"/>
        <end position="357"/>
    </location>
</feature>
<dbReference type="FunFam" id="2.30.30.40:FF:000048">
    <property type="entry name" value="Chemotaxis protein CheA, putative"/>
    <property type="match status" value="1"/>
</dbReference>
<dbReference type="Pfam" id="PF01627">
    <property type="entry name" value="Hpt"/>
    <property type="match status" value="1"/>
</dbReference>
<comment type="function">
    <text evidence="9">Involved in the transmission of sensory signals from the chemoreceptors to the flagellar motors. CheA is autophosphorylated; it can transfer its phosphate group to either CheB or CheY.</text>
</comment>
<dbReference type="Pfam" id="PF02895">
    <property type="entry name" value="H-kinase_dim"/>
    <property type="match status" value="1"/>
</dbReference>
<organism evidence="14 15">
    <name type="scientific">Candidatus Ozemobacter sibiricus</name>
    <dbReference type="NCBI Taxonomy" id="2268124"/>
    <lineage>
        <taxon>Bacteria</taxon>
        <taxon>Candidatus Ozemobacteria</taxon>
        <taxon>Candidatus Ozemobacterales</taxon>
        <taxon>Candidatus Ozemobacteraceae</taxon>
        <taxon>Candidatus Ozemobacter</taxon>
    </lineage>
</organism>
<dbReference type="SUPFAM" id="SSF47226">
    <property type="entry name" value="Histidine-containing phosphotransfer domain, HPT domain"/>
    <property type="match status" value="1"/>
</dbReference>
<dbReference type="Gene3D" id="3.30.565.10">
    <property type="entry name" value="Histidine kinase-like ATPase, C-terminal domain"/>
    <property type="match status" value="1"/>
</dbReference>
<feature type="modified residue" description="Phosphohistidine" evidence="10">
    <location>
        <position position="46"/>
    </location>
</feature>
<keyword evidence="6 14" id="KW-0418">Kinase</keyword>
<keyword evidence="3 10" id="KW-0597">Phosphoprotein</keyword>
<dbReference type="PANTHER" id="PTHR43395">
    <property type="entry name" value="SENSOR HISTIDINE KINASE CHEA"/>
    <property type="match status" value="1"/>
</dbReference>
<sequence>MPSNGFASTFREEALDLLASLEALLLDLEQSPRDRDLIDQVFRAMHTLKGSGSMFGFDDVVAVVHEIETVFDLVRAGRLEVTPDLIARTLQARDQIRLLVDHERGGEAPNMALIGQLVVDFRTMASRPVTPRARPEATGPAALPPQADGEPISASQASAEGAAGPSPSSSSEPTPGPRDGAMPPLASQASQPLRQEAPTEVPPSDSVQAPAKGHPGIDEATGEPPRSPTTWSIRFAPHPGIFLTGNNPVGILKELAELGPCEVRPDLSRLPALNTLDPESCYLAWDILLHTHADLNAIRDVFLFVEDHAQIDITPTEAAFQAGASRAATATGSAASGPTVDPRAASPSDPPAGAAHARANERPASTMSPDSLTEAARPPTEAVSEGRRDLRISAEKLDRLVELIGELVTVQARISQVAARRNDAELTSLAEELERLSADLRDRALKIRMLPIGATFEALRATISETARGQGKDLRVVMQGTETELDKDVIERLGAPLGQLVRLAVIHSLENPARRTAGGKAAQAMLSLTARHFGGNFCIEVRDDGQGFDPAALRARAQALGLPLPADELAGQELLRLLCQPGFFAEGGLGEVKAVIDDLRGTLEIENRPGQGLTFLLRLPLTLAIIEGLVVALGSWHFVLPLAAVEECIELTRETEARTYRKNVVMVRDQIVPYIPLREKFAVDGQAPAIQQIVIASVGQHRVGFVVDQVIGEFQTVIKPLGSFYKNVKGISGATIMGDGSVALIIDLTKIVQEESHVLDLAQQGG</sequence>
<dbReference type="Pfam" id="PF02518">
    <property type="entry name" value="HATPase_c"/>
    <property type="match status" value="1"/>
</dbReference>
<evidence type="ECO:0000313" key="14">
    <source>
        <dbReference type="EMBL" id="RCK79102.1"/>
    </source>
</evidence>
<evidence type="ECO:0000256" key="7">
    <source>
        <dbReference type="ARBA" id="ARBA00022840"/>
    </source>
</evidence>
<dbReference type="GO" id="GO:0005737">
    <property type="term" value="C:cytoplasm"/>
    <property type="evidence" value="ECO:0007669"/>
    <property type="project" value="InterPro"/>
</dbReference>
<feature type="region of interest" description="Disordered" evidence="11">
    <location>
        <begin position="128"/>
        <end position="228"/>
    </location>
</feature>
<accession>A0A367ZNY8</accession>
<dbReference type="GO" id="GO:0000155">
    <property type="term" value="F:phosphorelay sensor kinase activity"/>
    <property type="evidence" value="ECO:0007669"/>
    <property type="project" value="InterPro"/>
</dbReference>
<evidence type="ECO:0000256" key="2">
    <source>
        <dbReference type="ARBA" id="ARBA00012438"/>
    </source>
</evidence>
<evidence type="ECO:0000256" key="10">
    <source>
        <dbReference type="PROSITE-ProRule" id="PRU00110"/>
    </source>
</evidence>
<dbReference type="Gene3D" id="2.30.30.40">
    <property type="entry name" value="SH3 Domains"/>
    <property type="match status" value="1"/>
</dbReference>
<evidence type="ECO:0000256" key="1">
    <source>
        <dbReference type="ARBA" id="ARBA00000085"/>
    </source>
</evidence>
<comment type="caution">
    <text evidence="14">The sequence shown here is derived from an EMBL/GenBank/DDBJ whole genome shotgun (WGS) entry which is preliminary data.</text>
</comment>
<dbReference type="Proteomes" id="UP000252355">
    <property type="component" value="Unassembled WGS sequence"/>
</dbReference>
<dbReference type="InterPro" id="IPR008207">
    <property type="entry name" value="Sig_transdc_His_kin_Hpt_dom"/>
</dbReference>
<dbReference type="CDD" id="cd00731">
    <property type="entry name" value="CheA_reg"/>
    <property type="match status" value="1"/>
</dbReference>
<feature type="domain" description="CheW-like" evidence="12">
    <location>
        <begin position="625"/>
        <end position="757"/>
    </location>
</feature>
<dbReference type="InterPro" id="IPR002545">
    <property type="entry name" value="CheW-lke_dom"/>
</dbReference>
<evidence type="ECO:0000256" key="8">
    <source>
        <dbReference type="ARBA" id="ARBA00023012"/>
    </source>
</evidence>
<dbReference type="EC" id="2.7.13.3" evidence="2"/>
<dbReference type="InterPro" id="IPR037006">
    <property type="entry name" value="CheA-like_homodim_sf"/>
</dbReference>
<dbReference type="SMART" id="SM00387">
    <property type="entry name" value="HATPase_c"/>
    <property type="match status" value="1"/>
</dbReference>
<keyword evidence="7" id="KW-0067">ATP-binding</keyword>
<dbReference type="InterPro" id="IPR004105">
    <property type="entry name" value="CheA-like_dim"/>
</dbReference>
<feature type="domain" description="HPt" evidence="13">
    <location>
        <begin position="1"/>
        <end position="103"/>
    </location>
</feature>
<feature type="region of interest" description="Disordered" evidence="11">
    <location>
        <begin position="330"/>
        <end position="387"/>
    </location>
</feature>
<name>A0A367ZNY8_9BACT</name>
<dbReference type="InterPro" id="IPR036061">
    <property type="entry name" value="CheW-like_dom_sf"/>
</dbReference>
<dbReference type="InterPro" id="IPR036890">
    <property type="entry name" value="HATPase_C_sf"/>
</dbReference>
<evidence type="ECO:0000256" key="6">
    <source>
        <dbReference type="ARBA" id="ARBA00022777"/>
    </source>
</evidence>
<dbReference type="InterPro" id="IPR003594">
    <property type="entry name" value="HATPase_dom"/>
</dbReference>
<dbReference type="SUPFAM" id="SSF47384">
    <property type="entry name" value="Homodimeric domain of signal transducing histidine kinase"/>
    <property type="match status" value="1"/>
</dbReference>
<reference evidence="14 15" key="1">
    <citation type="submission" date="2018-05" db="EMBL/GenBank/DDBJ databases">
        <title>A metagenomic window into the 2 km-deep terrestrial subsurface aquifer revealed taxonomically and functionally diverse microbial community comprising novel uncultured bacterial lineages.</title>
        <authorList>
            <person name="Kadnikov V.V."/>
            <person name="Mardanov A.V."/>
            <person name="Beletsky A.V."/>
            <person name="Banks D."/>
            <person name="Pimenov N.V."/>
            <person name="Frank Y.A."/>
            <person name="Karnachuk O.V."/>
            <person name="Ravin N.V."/>
        </authorList>
    </citation>
    <scope>NUCLEOTIDE SEQUENCE [LARGE SCALE GENOMIC DNA]</scope>
    <source>
        <strain evidence="14">BY5</strain>
    </source>
</reference>
<keyword evidence="8" id="KW-0902">Two-component regulatory system</keyword>
<dbReference type="EMBL" id="QOQW01000016">
    <property type="protein sequence ID" value="RCK79102.1"/>
    <property type="molecule type" value="Genomic_DNA"/>
</dbReference>
<dbReference type="PANTHER" id="PTHR43395:SF10">
    <property type="entry name" value="CHEMOTAXIS PROTEIN CHEA"/>
    <property type="match status" value="1"/>
</dbReference>